<dbReference type="InterPro" id="IPR041609">
    <property type="entry name" value="PurL_linker"/>
</dbReference>
<dbReference type="Proteomes" id="UP000183317">
    <property type="component" value="Unassembled WGS sequence"/>
</dbReference>
<gene>
    <name evidence="8" type="primary">purL</name>
    <name evidence="12" type="ORF">A3J13_01900</name>
</gene>
<organism evidence="12 13">
    <name type="scientific">Candidatus Daviesbacteria bacterium RIFCSPLOWO2_02_FULL_36_8</name>
    <dbReference type="NCBI Taxonomy" id="1797793"/>
    <lineage>
        <taxon>Bacteria</taxon>
        <taxon>Candidatus Daviesiibacteriota</taxon>
    </lineage>
</organism>
<dbReference type="GO" id="GO:0004642">
    <property type="term" value="F:phosphoribosylformylglycinamidine synthase activity"/>
    <property type="evidence" value="ECO:0007669"/>
    <property type="project" value="UniProtKB-UniRule"/>
</dbReference>
<feature type="active site" evidence="8">
    <location>
        <position position="193"/>
    </location>
</feature>
<evidence type="ECO:0000256" key="8">
    <source>
        <dbReference type="HAMAP-Rule" id="MF_00420"/>
    </source>
</evidence>
<feature type="binding site" evidence="8">
    <location>
        <position position="275"/>
    </location>
    <ligand>
        <name>substrate</name>
    </ligand>
</feature>
<evidence type="ECO:0000256" key="3">
    <source>
        <dbReference type="ARBA" id="ARBA00022723"/>
    </source>
</evidence>
<keyword evidence="4 8" id="KW-0547">Nucleotide-binding</keyword>
<evidence type="ECO:0000259" key="10">
    <source>
        <dbReference type="Pfam" id="PF02769"/>
    </source>
</evidence>
<dbReference type="Pfam" id="PF02769">
    <property type="entry name" value="AIRS_C"/>
    <property type="match status" value="2"/>
</dbReference>
<dbReference type="Pfam" id="PF18072">
    <property type="entry name" value="FGAR-AT_linker"/>
    <property type="match status" value="1"/>
</dbReference>
<evidence type="ECO:0000313" key="13">
    <source>
        <dbReference type="Proteomes" id="UP000183317"/>
    </source>
</evidence>
<dbReference type="AlphaFoldDB" id="A0A1F5MFW8"/>
<dbReference type="HAMAP" id="MF_00420">
    <property type="entry name" value="PurL_2"/>
    <property type="match status" value="1"/>
</dbReference>
<feature type="binding site" evidence="8">
    <location>
        <position position="276"/>
    </location>
    <ligand>
        <name>Mg(2+)</name>
        <dbReference type="ChEBI" id="CHEBI:18420"/>
        <label>2</label>
    </ligand>
</feature>
<keyword evidence="2 8" id="KW-0436">Ligase</keyword>
<dbReference type="EC" id="6.3.5.3" evidence="8"/>
<name>A0A1F5MFW8_9BACT</name>
<feature type="binding site" evidence="8">
    <location>
        <position position="714"/>
    </location>
    <ligand>
        <name>substrate</name>
    </ligand>
</feature>
<feature type="binding site" evidence="8">
    <location>
        <position position="410"/>
    </location>
    <ligand>
        <name>substrate</name>
    </ligand>
</feature>
<dbReference type="GO" id="GO:0006189">
    <property type="term" value="P:'de novo' IMP biosynthetic process"/>
    <property type="evidence" value="ECO:0007669"/>
    <property type="project" value="UniProtKB-UniRule"/>
</dbReference>
<proteinExistence type="inferred from homology"/>
<dbReference type="GO" id="GO:0000287">
    <property type="term" value="F:magnesium ion binding"/>
    <property type="evidence" value="ECO:0007669"/>
    <property type="project" value="UniProtKB-UniRule"/>
</dbReference>
<dbReference type="Gene3D" id="3.30.1330.10">
    <property type="entry name" value="PurM-like, N-terminal domain"/>
    <property type="match status" value="2"/>
</dbReference>
<dbReference type="UniPathway" id="UPA00074">
    <property type="reaction ID" value="UER00128"/>
</dbReference>
<keyword evidence="1 8" id="KW-0963">Cytoplasm</keyword>
<comment type="caution">
    <text evidence="12">The sequence shown here is derived from an EMBL/GenBank/DDBJ whole genome shotgun (WGS) entry which is preliminary data.</text>
</comment>
<feature type="binding site" evidence="8">
    <location>
        <begin position="480"/>
        <end position="482"/>
    </location>
    <ligand>
        <name>substrate</name>
    </ligand>
</feature>
<protein>
    <recommendedName>
        <fullName evidence="8">Phosphoribosylformylglycinamidine synthase subunit PurL</fullName>
        <shortName evidence="8">FGAM synthase</shortName>
        <ecNumber evidence="8">6.3.5.3</ecNumber>
    </recommendedName>
    <alternativeName>
        <fullName evidence="8">Formylglycinamide ribonucleotide amidotransferase subunit II</fullName>
        <shortName evidence="8">FGAR amidotransferase II</shortName>
        <shortName evidence="8">FGAR-AT II</shortName>
    </alternativeName>
    <alternativeName>
        <fullName evidence="8">Glutamine amidotransferase PurL</fullName>
    </alternativeName>
    <alternativeName>
        <fullName evidence="8">Phosphoribosylformylglycinamidine synthase subunit II</fullName>
    </alternativeName>
</protein>
<evidence type="ECO:0000256" key="5">
    <source>
        <dbReference type="ARBA" id="ARBA00022755"/>
    </source>
</evidence>
<comment type="catalytic activity">
    <reaction evidence="8">
        <text>N(2)-formyl-N(1)-(5-phospho-beta-D-ribosyl)glycinamide + L-glutamine + ATP + H2O = 2-formamido-N(1)-(5-O-phospho-beta-D-ribosyl)acetamidine + L-glutamate + ADP + phosphate + H(+)</text>
        <dbReference type="Rhea" id="RHEA:17129"/>
        <dbReference type="ChEBI" id="CHEBI:15377"/>
        <dbReference type="ChEBI" id="CHEBI:15378"/>
        <dbReference type="ChEBI" id="CHEBI:29985"/>
        <dbReference type="ChEBI" id="CHEBI:30616"/>
        <dbReference type="ChEBI" id="CHEBI:43474"/>
        <dbReference type="ChEBI" id="CHEBI:58359"/>
        <dbReference type="ChEBI" id="CHEBI:147286"/>
        <dbReference type="ChEBI" id="CHEBI:147287"/>
        <dbReference type="ChEBI" id="CHEBI:456216"/>
        <dbReference type="EC" id="6.3.5.3"/>
    </reaction>
</comment>
<evidence type="ECO:0000259" key="11">
    <source>
        <dbReference type="Pfam" id="PF18072"/>
    </source>
</evidence>
<feature type="domain" description="PurM-like C-terminal" evidence="10">
    <location>
        <begin position="371"/>
        <end position="524"/>
    </location>
</feature>
<feature type="binding site" evidence="8">
    <location>
        <position position="250"/>
    </location>
    <ligand>
        <name>ATP</name>
        <dbReference type="ChEBI" id="CHEBI:30616"/>
    </ligand>
</feature>
<keyword evidence="7 8" id="KW-0460">Magnesium</keyword>
<comment type="similarity">
    <text evidence="8">Belongs to the FGAMS family.</text>
</comment>
<evidence type="ECO:0000259" key="9">
    <source>
        <dbReference type="Pfam" id="PF00586"/>
    </source>
</evidence>
<feature type="binding site" evidence="8">
    <location>
        <position position="438"/>
    </location>
    <ligand>
        <name>Mg(2+)</name>
        <dbReference type="ChEBI" id="CHEBI:18420"/>
        <label>2</label>
    </ligand>
</feature>
<feature type="domain" description="PurM-like N-terminal" evidence="9">
    <location>
        <begin position="234"/>
        <end position="358"/>
    </location>
</feature>
<dbReference type="InterPro" id="IPR036921">
    <property type="entry name" value="PurM-like_N_sf"/>
</dbReference>
<dbReference type="GO" id="GO:0005737">
    <property type="term" value="C:cytoplasm"/>
    <property type="evidence" value="ECO:0007669"/>
    <property type="project" value="UniProtKB-SubCell"/>
</dbReference>
<dbReference type="Pfam" id="PF00586">
    <property type="entry name" value="AIRS"/>
    <property type="match status" value="2"/>
</dbReference>
<comment type="function">
    <text evidence="8">Part of the phosphoribosylformylglycinamidine synthase complex involved in the purines biosynthetic pathway. Catalyzes the ATP-dependent conversion of formylglycinamide ribonucleotide (FGAR) and glutamine to yield formylglycinamidine ribonucleotide (FGAM) and glutamate. The FGAM synthase complex is composed of three subunits. PurQ produces an ammonia molecule by converting glutamine to glutamate. PurL transfers the ammonia molecule to FGAR to form FGAM in an ATP-dependent manner. PurS interacts with PurQ and PurL and is thought to assist in the transfer of the ammonia molecule from PurQ to PurL.</text>
</comment>
<dbReference type="InterPro" id="IPR010918">
    <property type="entry name" value="PurM-like_C_dom"/>
</dbReference>
<evidence type="ECO:0000313" key="12">
    <source>
        <dbReference type="EMBL" id="OGE64261.1"/>
    </source>
</evidence>
<feature type="domain" description="PurM-like C-terminal" evidence="10">
    <location>
        <begin position="766"/>
        <end position="863"/>
    </location>
</feature>
<feature type="binding site" evidence="8">
    <location>
        <position position="252"/>
    </location>
    <ligand>
        <name>Mg(2+)</name>
        <dbReference type="ChEBI" id="CHEBI:18420"/>
        <label>1</label>
    </ligand>
</feature>
<dbReference type="PANTHER" id="PTHR43555">
    <property type="entry name" value="PHOSPHORIBOSYLFORMYLGLYCINAMIDINE SYNTHASE SUBUNIT PURL"/>
    <property type="match status" value="1"/>
</dbReference>
<dbReference type="SUPFAM" id="SSF56042">
    <property type="entry name" value="PurM C-terminal domain-like"/>
    <property type="match status" value="2"/>
</dbReference>
<comment type="caution">
    <text evidence="8">Lacks conserved residue(s) required for the propagation of feature annotation.</text>
</comment>
<dbReference type="InterPro" id="IPR016188">
    <property type="entry name" value="PurM-like_N"/>
</dbReference>
<dbReference type="CDD" id="cd02204">
    <property type="entry name" value="PurL_repeat2"/>
    <property type="match status" value="1"/>
</dbReference>
<dbReference type="EMBL" id="MFDU01000026">
    <property type="protein sequence ID" value="OGE64261.1"/>
    <property type="molecule type" value="Genomic_DNA"/>
</dbReference>
<evidence type="ECO:0000256" key="1">
    <source>
        <dbReference type="ARBA" id="ARBA00022490"/>
    </source>
</evidence>
<reference evidence="12 13" key="1">
    <citation type="journal article" date="2016" name="Nat. Commun.">
        <title>Thousands of microbial genomes shed light on interconnected biogeochemical processes in an aquifer system.</title>
        <authorList>
            <person name="Anantharaman K."/>
            <person name="Brown C.T."/>
            <person name="Hug L.A."/>
            <person name="Sharon I."/>
            <person name="Castelle C.J."/>
            <person name="Probst A.J."/>
            <person name="Thomas B.C."/>
            <person name="Singh A."/>
            <person name="Wilkins M.J."/>
            <person name="Karaoz U."/>
            <person name="Brodie E.L."/>
            <person name="Williams K.H."/>
            <person name="Hubbard S.S."/>
            <person name="Banfield J.F."/>
        </authorList>
    </citation>
    <scope>NUCLEOTIDE SEQUENCE [LARGE SCALE GENOMIC DNA]</scope>
</reference>
<comment type="subunit">
    <text evidence="8">Monomer. Part of the FGAM synthase complex composed of 1 PurL, 1 PurQ and 2 PurS subunits.</text>
</comment>
<comment type="subcellular location">
    <subcellularLocation>
        <location evidence="8">Cytoplasm</location>
    </subcellularLocation>
</comment>
<sequence length="890" mass="97980">MERCGEIEMINKVRVAPKNGKFEKNKVYRLEGISLEETKILAEKLLSESLTQIYSINIPIIKEKVIEVAYKPGVMNPEVSSILKAAEDLGIKLIAADSSYEYVSSSNKQNLFNPLTEHIVKVEPKTLVIEGTPGKTKIIKLRGMSDKDLVELSKDKLFLNLEEMKVIQNYFEKLKRDPTDLELETLAQTWSEHCAHKTFKAKIILDGKEKEPLFKRLKDEALKYGNNIVSAFVDNAGVMDFYDGWAINGKAETHNAPSAIEPYGGAMTGSGGVFRDVVATGQGAKAVVSTDIFCLANPDMDKSKLPEGTLPPDYILKRVVAAVRDYGNRIGIPTNNGSFHFHEDFRAKPIVLVGAYGILPKEKAQKGEPRIGDIAVVIGGKTGRDGIHGATFSSGEMSDRTISVNATAVQIGNAIEEKRTFDAILEARDKNLIRALQDLGAGGLSSAIGEMGSEIGVTVNLEKAPLKYQGLSPWEIWISESQERMLIALSKENLREFLKICKKYNVEATEIAKFDGTKKLNVFWRKEKIGDLQMEFLHNGLPQRVMVAKKYKVLSIEYKGKEELPRNQKGWIEKLESVLAGGDVNSKEPILRLYDHNVQGTNVLHPFVGEGMDGPTDAAVVKPLLDKPYGLIVSHGLSPKKTLEDSYEGTIWSATEAISNYVTVGGDYKEACLINNYIWPFPDPEWLGKLDACVDAVVDFMKALKIPVISGKDSLSATYRSSNGTVLHSPPTLAMSVFGKILDVKKTVSSDFKKIGSTIVIVGKQEEKVDLKVLPKVLDTIYKAINTGKVLASHDVSEGGLITSVFEMCVGGNVGAKIKAAQEELLAETTGCFVVEIEDEKAAKKLFTGIPYKILGRTIKEEKLLVDGLFSVEIAQLQEAWSKPMKEIFG</sequence>
<feature type="domain" description="Phosphoribosylformylglycinamidine synthase linker" evidence="11">
    <location>
        <begin position="154"/>
        <end position="197"/>
    </location>
</feature>
<keyword evidence="6 8" id="KW-0067">ATP-binding</keyword>
<evidence type="ECO:0000256" key="2">
    <source>
        <dbReference type="ARBA" id="ARBA00022598"/>
    </source>
</evidence>
<dbReference type="SUPFAM" id="SSF55326">
    <property type="entry name" value="PurM N-terminal domain-like"/>
    <property type="match status" value="2"/>
</dbReference>
<dbReference type="InterPro" id="IPR036676">
    <property type="entry name" value="PurM-like_C_sf"/>
</dbReference>
<feature type="binding site" evidence="8">
    <location>
        <position position="675"/>
    </location>
    <ligand>
        <name>ATP</name>
        <dbReference type="ChEBI" id="CHEBI:30616"/>
    </ligand>
</feature>
<feature type="binding site" evidence="8">
    <location>
        <position position="711"/>
    </location>
    <ligand>
        <name>ATP</name>
        <dbReference type="ChEBI" id="CHEBI:30616"/>
    </ligand>
</feature>
<evidence type="ECO:0000256" key="7">
    <source>
        <dbReference type="ARBA" id="ARBA00022842"/>
    </source>
</evidence>
<evidence type="ECO:0000256" key="4">
    <source>
        <dbReference type="ARBA" id="ARBA00022741"/>
    </source>
</evidence>
<keyword evidence="3 8" id="KW-0479">Metal-binding</keyword>
<dbReference type="GO" id="GO:0005524">
    <property type="term" value="F:ATP binding"/>
    <property type="evidence" value="ECO:0007669"/>
    <property type="project" value="UniProtKB-UniRule"/>
</dbReference>
<dbReference type="Gene3D" id="1.10.8.750">
    <property type="entry name" value="Phosphoribosylformylglycinamidine synthase, linker domain"/>
    <property type="match status" value="1"/>
</dbReference>
<dbReference type="Gene3D" id="3.90.650.10">
    <property type="entry name" value="PurM-like C-terminal domain"/>
    <property type="match status" value="2"/>
</dbReference>
<keyword evidence="5 8" id="KW-0658">Purine biosynthesis</keyword>
<dbReference type="InterPro" id="IPR010074">
    <property type="entry name" value="PRibForGlyAmidine_synth_PurL"/>
</dbReference>
<dbReference type="PANTHER" id="PTHR43555:SF1">
    <property type="entry name" value="PHOSPHORIBOSYLFORMYLGLYCINAMIDINE SYNTHASE SUBUNIT PURL"/>
    <property type="match status" value="1"/>
</dbReference>
<accession>A0A1F5MFW8</accession>
<feature type="domain" description="PurM-like N-terminal" evidence="9">
    <location>
        <begin position="617"/>
        <end position="720"/>
    </location>
</feature>
<feature type="active site" description="Proton acceptor" evidence="8">
    <location>
        <position position="254"/>
    </location>
</feature>
<dbReference type="CDD" id="cd02203">
    <property type="entry name" value="PurL_repeat1"/>
    <property type="match status" value="1"/>
</dbReference>
<evidence type="ECO:0000256" key="6">
    <source>
        <dbReference type="ARBA" id="ARBA00022840"/>
    </source>
</evidence>
<comment type="pathway">
    <text evidence="8">Purine metabolism; IMP biosynthesis via de novo pathway; 5-amino-1-(5-phospho-D-ribosyl)imidazole from N(2)-formyl-N(1)-(5-phospho-D-ribosyl)glycinamide: step 1/2.</text>
</comment>